<reference evidence="1 2" key="1">
    <citation type="submission" date="2024-04" db="EMBL/GenBank/DDBJ databases">
        <authorList>
            <person name="Rising A."/>
            <person name="Reimegard J."/>
            <person name="Sonavane S."/>
            <person name="Akerstrom W."/>
            <person name="Nylinder S."/>
            <person name="Hedman E."/>
            <person name="Kallberg Y."/>
        </authorList>
    </citation>
    <scope>NUCLEOTIDE SEQUENCE [LARGE SCALE GENOMIC DNA]</scope>
</reference>
<organism evidence="1 2">
    <name type="scientific">Larinioides sclopetarius</name>
    <dbReference type="NCBI Taxonomy" id="280406"/>
    <lineage>
        <taxon>Eukaryota</taxon>
        <taxon>Metazoa</taxon>
        <taxon>Ecdysozoa</taxon>
        <taxon>Arthropoda</taxon>
        <taxon>Chelicerata</taxon>
        <taxon>Arachnida</taxon>
        <taxon>Araneae</taxon>
        <taxon>Araneomorphae</taxon>
        <taxon>Entelegynae</taxon>
        <taxon>Araneoidea</taxon>
        <taxon>Araneidae</taxon>
        <taxon>Larinioides</taxon>
    </lineage>
</organism>
<comment type="caution">
    <text evidence="1">The sequence shown here is derived from an EMBL/GenBank/DDBJ whole genome shotgun (WGS) entry which is preliminary data.</text>
</comment>
<name>A0AAV1ZCZ4_9ARAC</name>
<gene>
    <name evidence="1" type="ORF">LARSCL_LOCUS4672</name>
</gene>
<keyword evidence="2" id="KW-1185">Reference proteome</keyword>
<protein>
    <submittedName>
        <fullName evidence="1">Uncharacterized protein</fullName>
    </submittedName>
</protein>
<accession>A0AAV1ZCZ4</accession>
<dbReference type="AlphaFoldDB" id="A0AAV1ZCZ4"/>
<sequence length="77" mass="9168">MENSLLYEIGILMQKLNILQMVRLCLKVQCIYFFGTNMHRKKCELFDRCLVVCNSAYAPIFETKSVNIFIMFFIIYI</sequence>
<dbReference type="EMBL" id="CAXIEN010000040">
    <property type="protein sequence ID" value="CAL1269332.1"/>
    <property type="molecule type" value="Genomic_DNA"/>
</dbReference>
<dbReference type="Proteomes" id="UP001497382">
    <property type="component" value="Unassembled WGS sequence"/>
</dbReference>
<evidence type="ECO:0000313" key="2">
    <source>
        <dbReference type="Proteomes" id="UP001497382"/>
    </source>
</evidence>
<proteinExistence type="predicted"/>
<evidence type="ECO:0000313" key="1">
    <source>
        <dbReference type="EMBL" id="CAL1269332.1"/>
    </source>
</evidence>